<proteinExistence type="predicted"/>
<dbReference type="AlphaFoldDB" id="A0A512E0G0"/>
<comment type="caution">
    <text evidence="1">The sequence shown here is derived from an EMBL/GenBank/DDBJ whole genome shotgun (WGS) entry which is preliminary data.</text>
</comment>
<reference evidence="1 2" key="1">
    <citation type="submission" date="2019-07" db="EMBL/GenBank/DDBJ databases">
        <title>Whole genome shotgun sequence of Skermanella aerolata NBRC 106429.</title>
        <authorList>
            <person name="Hosoyama A."/>
            <person name="Uohara A."/>
            <person name="Ohji S."/>
            <person name="Ichikawa N."/>
        </authorList>
    </citation>
    <scope>NUCLEOTIDE SEQUENCE [LARGE SCALE GENOMIC DNA]</scope>
    <source>
        <strain evidence="1 2">NBRC 106429</strain>
    </source>
</reference>
<dbReference type="Proteomes" id="UP000321523">
    <property type="component" value="Unassembled WGS sequence"/>
</dbReference>
<evidence type="ECO:0008006" key="3">
    <source>
        <dbReference type="Google" id="ProtNLM"/>
    </source>
</evidence>
<evidence type="ECO:0000313" key="2">
    <source>
        <dbReference type="Proteomes" id="UP000321523"/>
    </source>
</evidence>
<organism evidence="1 2">
    <name type="scientific">Skermanella aerolata</name>
    <dbReference type="NCBI Taxonomy" id="393310"/>
    <lineage>
        <taxon>Bacteria</taxon>
        <taxon>Pseudomonadati</taxon>
        <taxon>Pseudomonadota</taxon>
        <taxon>Alphaproteobacteria</taxon>
        <taxon>Rhodospirillales</taxon>
        <taxon>Azospirillaceae</taxon>
        <taxon>Skermanella</taxon>
    </lineage>
</organism>
<name>A0A512E0G0_9PROT</name>
<dbReference type="EMBL" id="BJYZ01000036">
    <property type="protein sequence ID" value="GEO42169.1"/>
    <property type="molecule type" value="Genomic_DNA"/>
</dbReference>
<keyword evidence="2" id="KW-1185">Reference proteome</keyword>
<evidence type="ECO:0000313" key="1">
    <source>
        <dbReference type="EMBL" id="GEO42169.1"/>
    </source>
</evidence>
<accession>A0A512E0G0</accession>
<protein>
    <recommendedName>
        <fullName evidence="3">CobQ/CobB/MinD/ParA nucleotide binding domain-containing protein</fullName>
    </recommendedName>
</protein>
<sequence length="257" mass="28183">MAKSSTLDAPCVTSVTKSPVLAVGFGRGFGGKSTLLSEIAWRAQNQGRSAIVADFDARSKTLADLFPDAMVPPTEELPDVKAAFSKLLNRMTKEKTSAVVDFGGGDRFMLEYGRDLMLVEFCARRGIEPVAIYVLGPEVEDLRHCLSIYDAGYFRPERTILVLNEGVIREGKTVVGAFEQTTKHPGFQKMLVGGAKPMLMTKLPCMDLVKGGRQNFYDAAAGLGDEPLDPVEQFMTESWLEDLEAKRQKLGVADWLP</sequence>
<gene>
    <name evidence="1" type="ORF">SAE02_63170</name>
</gene>